<dbReference type="EC" id="6.1.1.20" evidence="2"/>
<dbReference type="GO" id="GO:0005524">
    <property type="term" value="F:ATP binding"/>
    <property type="evidence" value="ECO:0007669"/>
    <property type="project" value="UniProtKB-KW"/>
</dbReference>
<comment type="subcellular location">
    <subcellularLocation>
        <location evidence="1">Cytoplasm</location>
    </subcellularLocation>
</comment>
<dbReference type="PANTHER" id="PTHR11538:SF41">
    <property type="entry name" value="PHENYLALANINE--TRNA LIGASE, MITOCHONDRIAL"/>
    <property type="match status" value="1"/>
</dbReference>
<gene>
    <name evidence="13" type="ORF">A2995_00605</name>
</gene>
<dbReference type="InterPro" id="IPR004529">
    <property type="entry name" value="Phe-tRNA-synth_IIc_asu"/>
</dbReference>
<dbReference type="PANTHER" id="PTHR11538">
    <property type="entry name" value="PHENYLALANYL-TRNA SYNTHETASE"/>
    <property type="match status" value="1"/>
</dbReference>
<evidence type="ECO:0000313" key="14">
    <source>
        <dbReference type="Proteomes" id="UP000185809"/>
    </source>
</evidence>
<keyword evidence="10" id="KW-0030">Aminoacyl-tRNA synthetase</keyword>
<keyword evidence="3" id="KW-0963">Cytoplasm</keyword>
<evidence type="ECO:0000256" key="6">
    <source>
        <dbReference type="ARBA" id="ARBA00022741"/>
    </source>
</evidence>
<proteinExistence type="predicted"/>
<evidence type="ECO:0000256" key="8">
    <source>
        <dbReference type="ARBA" id="ARBA00022842"/>
    </source>
</evidence>
<name>A0A1F6X162_9BACT</name>
<evidence type="ECO:0000256" key="3">
    <source>
        <dbReference type="ARBA" id="ARBA00022490"/>
    </source>
</evidence>
<dbReference type="GO" id="GO:0046872">
    <property type="term" value="F:metal ion binding"/>
    <property type="evidence" value="ECO:0007669"/>
    <property type="project" value="UniProtKB-KW"/>
</dbReference>
<evidence type="ECO:0000259" key="12">
    <source>
        <dbReference type="PROSITE" id="PS50862"/>
    </source>
</evidence>
<dbReference type="NCBIfam" id="TIGR00468">
    <property type="entry name" value="pheS"/>
    <property type="match status" value="1"/>
</dbReference>
<comment type="catalytic activity">
    <reaction evidence="11">
        <text>tRNA(Phe) + L-phenylalanine + ATP = L-phenylalanyl-tRNA(Phe) + AMP + diphosphate + H(+)</text>
        <dbReference type="Rhea" id="RHEA:19413"/>
        <dbReference type="Rhea" id="RHEA-COMP:9668"/>
        <dbReference type="Rhea" id="RHEA-COMP:9699"/>
        <dbReference type="ChEBI" id="CHEBI:15378"/>
        <dbReference type="ChEBI" id="CHEBI:30616"/>
        <dbReference type="ChEBI" id="CHEBI:33019"/>
        <dbReference type="ChEBI" id="CHEBI:58095"/>
        <dbReference type="ChEBI" id="CHEBI:78442"/>
        <dbReference type="ChEBI" id="CHEBI:78531"/>
        <dbReference type="ChEBI" id="CHEBI:456215"/>
        <dbReference type="EC" id="6.1.1.20"/>
    </reaction>
</comment>
<keyword evidence="5" id="KW-0479">Metal-binding</keyword>
<dbReference type="InterPro" id="IPR002319">
    <property type="entry name" value="Phenylalanyl-tRNA_Synthase"/>
</dbReference>
<dbReference type="SUPFAM" id="SSF55681">
    <property type="entry name" value="Class II aaRS and biotin synthetases"/>
    <property type="match status" value="1"/>
</dbReference>
<dbReference type="InterPro" id="IPR006195">
    <property type="entry name" value="aa-tRNA-synth_II"/>
</dbReference>
<dbReference type="GO" id="GO:0004826">
    <property type="term" value="F:phenylalanine-tRNA ligase activity"/>
    <property type="evidence" value="ECO:0007669"/>
    <property type="project" value="UniProtKB-EC"/>
</dbReference>
<organism evidence="13 14">
    <name type="scientific">Candidatus Nomurabacteria bacterium RIFCSPLOWO2_01_FULL_33_24</name>
    <dbReference type="NCBI Taxonomy" id="1801765"/>
    <lineage>
        <taxon>Bacteria</taxon>
        <taxon>Candidatus Nomuraibacteriota</taxon>
    </lineage>
</organism>
<dbReference type="Pfam" id="PF01409">
    <property type="entry name" value="tRNA-synt_2d"/>
    <property type="match status" value="1"/>
</dbReference>
<evidence type="ECO:0000313" key="13">
    <source>
        <dbReference type="EMBL" id="OGI87765.1"/>
    </source>
</evidence>
<keyword evidence="8" id="KW-0460">Magnesium</keyword>
<reference evidence="13 14" key="1">
    <citation type="journal article" date="2016" name="Nat. Commun.">
        <title>Thousands of microbial genomes shed light on interconnected biogeochemical processes in an aquifer system.</title>
        <authorList>
            <person name="Anantharaman K."/>
            <person name="Brown C.T."/>
            <person name="Hug L.A."/>
            <person name="Sharon I."/>
            <person name="Castelle C.J."/>
            <person name="Probst A.J."/>
            <person name="Thomas B.C."/>
            <person name="Singh A."/>
            <person name="Wilkins M.J."/>
            <person name="Karaoz U."/>
            <person name="Brodie E.L."/>
            <person name="Williams K.H."/>
            <person name="Hubbard S.S."/>
            <person name="Banfield J.F."/>
        </authorList>
    </citation>
    <scope>NUCLEOTIDE SEQUENCE [LARGE SCALE GENOMIC DNA]</scope>
</reference>
<dbReference type="PROSITE" id="PS50862">
    <property type="entry name" value="AA_TRNA_LIGASE_II"/>
    <property type="match status" value="1"/>
</dbReference>
<keyword evidence="4 13" id="KW-0436">Ligase</keyword>
<dbReference type="GO" id="GO:0000049">
    <property type="term" value="F:tRNA binding"/>
    <property type="evidence" value="ECO:0007669"/>
    <property type="project" value="InterPro"/>
</dbReference>
<dbReference type="Proteomes" id="UP000185809">
    <property type="component" value="Unassembled WGS sequence"/>
</dbReference>
<keyword evidence="9" id="KW-0648">Protein biosynthesis</keyword>
<dbReference type="GO" id="GO:0006432">
    <property type="term" value="P:phenylalanyl-tRNA aminoacylation"/>
    <property type="evidence" value="ECO:0007669"/>
    <property type="project" value="InterPro"/>
</dbReference>
<evidence type="ECO:0000256" key="9">
    <source>
        <dbReference type="ARBA" id="ARBA00022917"/>
    </source>
</evidence>
<evidence type="ECO:0000256" key="10">
    <source>
        <dbReference type="ARBA" id="ARBA00023146"/>
    </source>
</evidence>
<evidence type="ECO:0000256" key="1">
    <source>
        <dbReference type="ARBA" id="ARBA00004496"/>
    </source>
</evidence>
<dbReference type="AlphaFoldDB" id="A0A1F6X162"/>
<comment type="caution">
    <text evidence="13">The sequence shown here is derived from an EMBL/GenBank/DDBJ whole genome shotgun (WGS) entry which is preliminary data.</text>
</comment>
<accession>A0A1F6X162</accession>
<evidence type="ECO:0000256" key="2">
    <source>
        <dbReference type="ARBA" id="ARBA00012814"/>
    </source>
</evidence>
<evidence type="ECO:0000256" key="11">
    <source>
        <dbReference type="ARBA" id="ARBA00049255"/>
    </source>
</evidence>
<sequence>MDKNKGHLHPLTIIIQDMVTIFSELGFSVAFGPEIESEENNFDLLNIPKDHPARDMWDTFFIKNEEQKVLRTHTSPVQIRYMRGKQPPFRIISPGKTFRYEATDLTHEAQFFQLEGLIIDKKTSLAELKGTLNYFLKKIFNNENIETRFRPSYFPFVEPGFEVDMSCSQCEKKGCSFCKQTGWIELLGAGMVHPNVLKNVGLDPKKYQGFAFGVGVDRVAMLKYRIDDIRLLYQGDLRLVNQF</sequence>
<keyword evidence="6" id="KW-0547">Nucleotide-binding</keyword>
<dbReference type="Gene3D" id="3.30.930.10">
    <property type="entry name" value="Bira Bifunctional Protein, Domain 2"/>
    <property type="match status" value="1"/>
</dbReference>
<evidence type="ECO:0000256" key="4">
    <source>
        <dbReference type="ARBA" id="ARBA00022598"/>
    </source>
</evidence>
<protein>
    <recommendedName>
        <fullName evidence="2">phenylalanine--tRNA ligase</fullName>
        <ecNumber evidence="2">6.1.1.20</ecNumber>
    </recommendedName>
</protein>
<evidence type="ECO:0000256" key="7">
    <source>
        <dbReference type="ARBA" id="ARBA00022840"/>
    </source>
</evidence>
<feature type="domain" description="Aminoacyl-transfer RNA synthetases class-II family profile" evidence="12">
    <location>
        <begin position="14"/>
        <end position="222"/>
    </location>
</feature>
<dbReference type="InterPro" id="IPR045864">
    <property type="entry name" value="aa-tRNA-synth_II/BPL/LPL"/>
</dbReference>
<dbReference type="GO" id="GO:0005737">
    <property type="term" value="C:cytoplasm"/>
    <property type="evidence" value="ECO:0007669"/>
    <property type="project" value="UniProtKB-SubCell"/>
</dbReference>
<dbReference type="EMBL" id="MFUP01000008">
    <property type="protein sequence ID" value="OGI87765.1"/>
    <property type="molecule type" value="Genomic_DNA"/>
</dbReference>
<evidence type="ECO:0000256" key="5">
    <source>
        <dbReference type="ARBA" id="ARBA00022723"/>
    </source>
</evidence>
<dbReference type="CDD" id="cd00496">
    <property type="entry name" value="PheRS_alpha_core"/>
    <property type="match status" value="1"/>
</dbReference>
<keyword evidence="7" id="KW-0067">ATP-binding</keyword>